<dbReference type="AlphaFoldDB" id="A0A9N9YPQ5"/>
<comment type="caution">
    <text evidence="1">The sequence shown here is derived from an EMBL/GenBank/DDBJ whole genome shotgun (WGS) entry which is preliminary data.</text>
</comment>
<organism evidence="1 2">
    <name type="scientific">Clonostachys rhizophaga</name>
    <dbReference type="NCBI Taxonomy" id="160324"/>
    <lineage>
        <taxon>Eukaryota</taxon>
        <taxon>Fungi</taxon>
        <taxon>Dikarya</taxon>
        <taxon>Ascomycota</taxon>
        <taxon>Pezizomycotina</taxon>
        <taxon>Sordariomycetes</taxon>
        <taxon>Hypocreomycetidae</taxon>
        <taxon>Hypocreales</taxon>
        <taxon>Bionectriaceae</taxon>
        <taxon>Clonostachys</taxon>
    </lineage>
</organism>
<name>A0A9N9YPQ5_9HYPO</name>
<gene>
    <name evidence="1" type="ORF">CRHIZ90672A_00013938</name>
</gene>
<evidence type="ECO:0000313" key="2">
    <source>
        <dbReference type="Proteomes" id="UP000696573"/>
    </source>
</evidence>
<proteinExistence type="predicted"/>
<sequence length="130" mass="15306">MGETIWGRILLDLQREGLDVESGELEEAMRRRASHWNTVSYPYGSEAPWDSTGQEGVYYWTKYFGLSTLAEKTVNSVLGFHAYRYWDLSIAAKMKRFERQVHHYSIGNRRRSCSLRMLELVQAAYELLRY</sequence>
<dbReference type="EMBL" id="CABFNQ020000718">
    <property type="protein sequence ID" value="CAH0026172.1"/>
    <property type="molecule type" value="Genomic_DNA"/>
</dbReference>
<protein>
    <submittedName>
        <fullName evidence="1">Uncharacterized protein</fullName>
    </submittedName>
</protein>
<evidence type="ECO:0000313" key="1">
    <source>
        <dbReference type="EMBL" id="CAH0026172.1"/>
    </source>
</evidence>
<dbReference type="OrthoDB" id="2730619at2759"/>
<reference evidence="1" key="1">
    <citation type="submission" date="2021-10" db="EMBL/GenBank/DDBJ databases">
        <authorList>
            <person name="Piombo E."/>
        </authorList>
    </citation>
    <scope>NUCLEOTIDE SEQUENCE</scope>
</reference>
<dbReference type="Proteomes" id="UP000696573">
    <property type="component" value="Unassembled WGS sequence"/>
</dbReference>
<accession>A0A9N9YPQ5</accession>
<dbReference type="Pfam" id="PF18951">
    <property type="entry name" value="DUF5695"/>
    <property type="match status" value="1"/>
</dbReference>
<dbReference type="InterPro" id="IPR043750">
    <property type="entry name" value="DUF5695"/>
</dbReference>
<keyword evidence="2" id="KW-1185">Reference proteome</keyword>